<organism evidence="8 9">
    <name type="scientific">Phragmitibacter flavus</name>
    <dbReference type="NCBI Taxonomy" id="2576071"/>
    <lineage>
        <taxon>Bacteria</taxon>
        <taxon>Pseudomonadati</taxon>
        <taxon>Verrucomicrobiota</taxon>
        <taxon>Verrucomicrobiia</taxon>
        <taxon>Verrucomicrobiales</taxon>
        <taxon>Verrucomicrobiaceae</taxon>
        <taxon>Phragmitibacter</taxon>
    </lineage>
</organism>
<feature type="domain" description="DUF1587" evidence="3">
    <location>
        <begin position="124"/>
        <end position="189"/>
    </location>
</feature>
<evidence type="ECO:0000259" key="4">
    <source>
        <dbReference type="Pfam" id="PF07627"/>
    </source>
</evidence>
<dbReference type="Proteomes" id="UP000306196">
    <property type="component" value="Unassembled WGS sequence"/>
</dbReference>
<evidence type="ECO:0000259" key="5">
    <source>
        <dbReference type="Pfam" id="PF07631"/>
    </source>
</evidence>
<evidence type="ECO:0000259" key="7">
    <source>
        <dbReference type="Pfam" id="PF07637"/>
    </source>
</evidence>
<keyword evidence="9" id="KW-1185">Reference proteome</keyword>
<dbReference type="Pfam" id="PF07624">
    <property type="entry name" value="PSD2"/>
    <property type="match status" value="1"/>
</dbReference>
<evidence type="ECO:0000256" key="1">
    <source>
        <dbReference type="SAM" id="MobiDB-lite"/>
    </source>
</evidence>
<dbReference type="InterPro" id="IPR013042">
    <property type="entry name" value="DUF1592"/>
</dbReference>
<evidence type="ECO:0000313" key="9">
    <source>
        <dbReference type="Proteomes" id="UP000306196"/>
    </source>
</evidence>
<dbReference type="InterPro" id="IPR013036">
    <property type="entry name" value="DUF1587"/>
</dbReference>
<proteinExistence type="predicted"/>
<dbReference type="Pfam" id="PF07627">
    <property type="entry name" value="PSCyt3"/>
    <property type="match status" value="1"/>
</dbReference>
<dbReference type="Pfam" id="PF07637">
    <property type="entry name" value="PSD5"/>
    <property type="match status" value="1"/>
</dbReference>
<reference evidence="8 9" key="1">
    <citation type="submission" date="2019-05" db="EMBL/GenBank/DDBJ databases">
        <title>Verrucobacter flavum gen. nov., sp. nov. a new member of the family Verrucomicrobiaceae.</title>
        <authorList>
            <person name="Szuroczki S."/>
            <person name="Abbaszade G."/>
            <person name="Szabo A."/>
            <person name="Felfoldi T."/>
            <person name="Schumann P."/>
            <person name="Boka K."/>
            <person name="Keki Z."/>
            <person name="Toumi M."/>
            <person name="Toth E."/>
        </authorList>
    </citation>
    <scope>NUCLEOTIDE SEQUENCE [LARGE SCALE GENOMIC DNA]</scope>
    <source>
        <strain evidence="8 9">MG-N-17</strain>
    </source>
</reference>
<dbReference type="OrthoDB" id="175242at2"/>
<name>A0A5R8KB90_9BACT</name>
<evidence type="ECO:0000313" key="8">
    <source>
        <dbReference type="EMBL" id="TLD69561.1"/>
    </source>
</evidence>
<comment type="caution">
    <text evidence="8">The sequence shown here is derived from an EMBL/GenBank/DDBJ whole genome shotgun (WGS) entry which is preliminary data.</text>
</comment>
<dbReference type="InterPro" id="IPR013043">
    <property type="entry name" value="DUF1595"/>
</dbReference>
<dbReference type="InterPro" id="IPR011429">
    <property type="entry name" value="Cyt_c_Planctomycete-type"/>
</dbReference>
<evidence type="ECO:0000259" key="3">
    <source>
        <dbReference type="Pfam" id="PF07626"/>
    </source>
</evidence>
<evidence type="ECO:0000259" key="2">
    <source>
        <dbReference type="Pfam" id="PF07624"/>
    </source>
</evidence>
<dbReference type="RefSeq" id="WP_138087389.1">
    <property type="nucleotide sequence ID" value="NZ_VAUV01000012.1"/>
</dbReference>
<feature type="compositionally biased region" description="Basic and acidic residues" evidence="1">
    <location>
        <begin position="329"/>
        <end position="346"/>
    </location>
</feature>
<dbReference type="Pfam" id="PF07635">
    <property type="entry name" value="PSCyt1"/>
    <property type="match status" value="1"/>
</dbReference>
<dbReference type="InterPro" id="IPR011478">
    <property type="entry name" value="DUF1585"/>
</dbReference>
<accession>A0A5R8KB90</accession>
<feature type="domain" description="DUF1588" evidence="4">
    <location>
        <begin position="830"/>
        <end position="927"/>
    </location>
</feature>
<feature type="domain" description="Cytochrome C Planctomycete-type" evidence="6">
    <location>
        <begin position="42"/>
        <end position="88"/>
    </location>
</feature>
<feature type="domain" description="DUF1585" evidence="2">
    <location>
        <begin position="941"/>
        <end position="1014"/>
    </location>
</feature>
<dbReference type="AlphaFoldDB" id="A0A5R8KB90"/>
<dbReference type="EMBL" id="VAUV01000012">
    <property type="protein sequence ID" value="TLD69561.1"/>
    <property type="molecule type" value="Genomic_DNA"/>
</dbReference>
<feature type="domain" description="DUF1592" evidence="5">
    <location>
        <begin position="686"/>
        <end position="812"/>
    </location>
</feature>
<dbReference type="InterPro" id="IPR013039">
    <property type="entry name" value="DUF1588"/>
</dbReference>
<dbReference type="Pfam" id="PF07631">
    <property type="entry name" value="PSD4"/>
    <property type="match status" value="1"/>
</dbReference>
<dbReference type="Pfam" id="PF07626">
    <property type="entry name" value="PSD3"/>
    <property type="match status" value="1"/>
</dbReference>
<feature type="region of interest" description="Disordered" evidence="1">
    <location>
        <begin position="326"/>
        <end position="355"/>
    </location>
</feature>
<evidence type="ECO:0000259" key="6">
    <source>
        <dbReference type="Pfam" id="PF07635"/>
    </source>
</evidence>
<sequence length="1020" mass="115002">MLHRSVLFIPILLVTGLLLRAESAPAIPAGWNDIAVVLEESCYHCHGPEDPEANLNLEALHGDPALFAQYEIWTKVEHAIASGEMPPKKKLPPHAKTQLTTWLHGELDKVARANAGDPGLVTVRRLTNVEYDNTIRALTGGLDLNLSADFLPDGGGGEGFSNVGDVLFVSPQQLDKYLSAARKLADQATILPGTGVRFQPTRVGMRGPEQLRDQAEQALYVWYQKMSAEHLPKDGDDLLEDDYLLAAWRHKHQDLTGASSLPELAKQNNLNPIFLQNWWNMLNTPTPQSRFLDLTRHAWRDLPPPDPANPKEIPDSVRKAVTTIQTNDRSWRDDRRVQRRQQDSDGIRPYPFSADTHGKSQVTIVLGQLDDGNRGDHVLFSNLTLIRGKNKKREAYQPWLQRRLETDRQALQKATTENNQSAIDSLKKRITQAETLLAKFGKHTVPGKTTEPTALYLQAPIALSLPLPEDNLRFEARGQLDLRHPDADFASTQWLATTGPVPDPNKIIPGELIIWKRSTPAHNLIMKEFSVMKQAFPDEYNRRLEEITRNPNRNPDNPPGKNFYPGVYYFSDTQLKSILPPAEQENFLRMQTDRRLTRRTKLDPKDAIEWDTSVQRHLHYFASLAWRRPITDGEKSHVTTLYTEALKRDLDRESAAREVVVRLLIAPDFIFKLEGSTKPGEHPITGPELATRLAYFLWSSPPDHQLRKAGADGSLLKPEVLESETRRLLKDRRAANLAREFAGQWLQFHAFDKNTTPDPTKFPEFTGDLRRDMYRETTEFFTHLIREDRPVTDILLADYTFLNERLAKHYNIPNITGSEFRKVSVSNHQRGGVLGMGSLLTKTSFPQRTSPVLRGDWLLHAILGTPTPPPPADVPQLDDSASKATTLRAKLEAHRAAAACASCHDKIDPLGFALEAYDPIGRLRTNDESGVPIDNRATTADGTDLDGMDSLKKYLGTRNAQFQTLLSRKLIGYSLGRSVQPTDKVLIETMVKSMNQNDTRFPSAVLTLVTSRQFQNRRNE</sequence>
<protein>
    <submittedName>
        <fullName evidence="8">DUF1592 domain-containing protein</fullName>
    </submittedName>
</protein>
<feature type="domain" description="DUF1595" evidence="7">
    <location>
        <begin position="616"/>
        <end position="674"/>
    </location>
</feature>
<gene>
    <name evidence="8" type="ORF">FEM03_16520</name>
</gene>